<name>A0AAE0XWB9_9GAST</name>
<feature type="region of interest" description="Disordered" evidence="1">
    <location>
        <begin position="208"/>
        <end position="276"/>
    </location>
</feature>
<feature type="compositionally biased region" description="Acidic residues" evidence="1">
    <location>
        <begin position="350"/>
        <end position="359"/>
    </location>
</feature>
<dbReference type="PANTHER" id="PTHR32000">
    <property type="entry name" value="SIMILAR TO HYPOTHETICAL PROTEIN"/>
    <property type="match status" value="1"/>
</dbReference>
<feature type="compositionally biased region" description="Polar residues" evidence="1">
    <location>
        <begin position="175"/>
        <end position="195"/>
    </location>
</feature>
<sequence>MSSQAKMNVYMDRHRIGPLFEDLMNRVLRDMPEEPLVYLLRTIYKKAGIEIPQGIRYGGLRKSTHELTRSGSPERPSRSADVTASRDYERPWATSPTRRTKPRKPEEGGKNKPDWNSDNKTKHLSSFDELWEGGAGGQAKKDRAVSSATGLRKSKQGLASSVNAWASVGLEDNNEQYTSPPYRGSGTQQKLASTRMTEEELLASEMLFSSRRSKDQGVHRSGPEPSGTASCLARERKGEIKKHRQQLGEMLTQTRGTNNDSGVGSELGRSTDDEDDDAIELLENADDLRREGVVNIPRSGYKLSRNLRHRENEPRVKLNINVNPEPLNSWQDTPRRMDSLETPRSSPEQIDFEEEDEFESVSQVMGPRQPVWKVPGSDGDNKPGTSIPLRPSFSGDAPSQHHRRSTNKSVHASAPGPSLERSVKDAEDLSATAKLWLEEANRVSFDESPDDPLTSRSLNSAASSGGWNIPDDTDLGSAYDWNQRVKGGPPRDPRAY</sequence>
<evidence type="ECO:0000313" key="2">
    <source>
        <dbReference type="EMBL" id="KAK3720506.1"/>
    </source>
</evidence>
<feature type="region of interest" description="Disordered" evidence="1">
    <location>
        <begin position="442"/>
        <end position="496"/>
    </location>
</feature>
<feature type="compositionally biased region" description="Polar residues" evidence="1">
    <location>
        <begin position="320"/>
        <end position="332"/>
    </location>
</feature>
<dbReference type="AlphaFoldDB" id="A0AAE0XWB9"/>
<feature type="compositionally biased region" description="Polar residues" evidence="1">
    <location>
        <begin position="251"/>
        <end position="262"/>
    </location>
</feature>
<feature type="region of interest" description="Disordered" evidence="1">
    <location>
        <begin position="172"/>
        <end position="196"/>
    </location>
</feature>
<gene>
    <name evidence="2" type="ORF">RRG08_058394</name>
</gene>
<dbReference type="InterPro" id="IPR040687">
    <property type="entry name" value="DUF5586"/>
</dbReference>
<organism evidence="2 3">
    <name type="scientific">Elysia crispata</name>
    <name type="common">lettuce slug</name>
    <dbReference type="NCBI Taxonomy" id="231223"/>
    <lineage>
        <taxon>Eukaryota</taxon>
        <taxon>Metazoa</taxon>
        <taxon>Spiralia</taxon>
        <taxon>Lophotrochozoa</taxon>
        <taxon>Mollusca</taxon>
        <taxon>Gastropoda</taxon>
        <taxon>Heterobranchia</taxon>
        <taxon>Euthyneura</taxon>
        <taxon>Panpulmonata</taxon>
        <taxon>Sacoglossa</taxon>
        <taxon>Placobranchoidea</taxon>
        <taxon>Plakobranchidae</taxon>
        <taxon>Elysia</taxon>
    </lineage>
</organism>
<dbReference type="Proteomes" id="UP001283361">
    <property type="component" value="Unassembled WGS sequence"/>
</dbReference>
<reference evidence="2" key="1">
    <citation type="journal article" date="2023" name="G3 (Bethesda)">
        <title>A reference genome for the long-term kleptoplast-retaining sea slug Elysia crispata morphotype clarki.</title>
        <authorList>
            <person name="Eastman K.E."/>
            <person name="Pendleton A.L."/>
            <person name="Shaikh M.A."/>
            <person name="Suttiyut T."/>
            <person name="Ogas R."/>
            <person name="Tomko P."/>
            <person name="Gavelis G."/>
            <person name="Widhalm J.R."/>
            <person name="Wisecaver J.H."/>
        </authorList>
    </citation>
    <scope>NUCLEOTIDE SEQUENCE</scope>
    <source>
        <strain evidence="2">ECLA1</strain>
    </source>
</reference>
<accession>A0AAE0XWB9</accession>
<protein>
    <submittedName>
        <fullName evidence="2">Uncharacterized protein</fullName>
    </submittedName>
</protein>
<feature type="region of interest" description="Disordered" evidence="1">
    <location>
        <begin position="306"/>
        <end position="426"/>
    </location>
</feature>
<feature type="region of interest" description="Disordered" evidence="1">
    <location>
        <begin position="62"/>
        <end position="159"/>
    </location>
</feature>
<proteinExistence type="predicted"/>
<dbReference type="PANTHER" id="PTHR32000:SF3">
    <property type="entry name" value="RIKEN CDNA A830018L16 GENE"/>
    <property type="match status" value="1"/>
</dbReference>
<feature type="compositionally biased region" description="Polar residues" evidence="1">
    <location>
        <begin position="454"/>
        <end position="466"/>
    </location>
</feature>
<dbReference type="CDD" id="cd22980">
    <property type="entry name" value="DD_VEST1"/>
    <property type="match status" value="1"/>
</dbReference>
<feature type="compositionally biased region" description="Basic and acidic residues" evidence="1">
    <location>
        <begin position="212"/>
        <end position="222"/>
    </location>
</feature>
<keyword evidence="3" id="KW-1185">Reference proteome</keyword>
<comment type="caution">
    <text evidence="2">The sequence shown here is derived from an EMBL/GenBank/DDBJ whole genome shotgun (WGS) entry which is preliminary data.</text>
</comment>
<evidence type="ECO:0000313" key="3">
    <source>
        <dbReference type="Proteomes" id="UP001283361"/>
    </source>
</evidence>
<feature type="compositionally biased region" description="Basic and acidic residues" evidence="1">
    <location>
        <begin position="103"/>
        <end position="121"/>
    </location>
</feature>
<dbReference type="EMBL" id="JAWDGP010007405">
    <property type="protein sequence ID" value="KAK3720506.1"/>
    <property type="molecule type" value="Genomic_DNA"/>
</dbReference>
<dbReference type="Pfam" id="PF17824">
    <property type="entry name" value="DUF5586"/>
    <property type="match status" value="2"/>
</dbReference>
<evidence type="ECO:0000256" key="1">
    <source>
        <dbReference type="SAM" id="MobiDB-lite"/>
    </source>
</evidence>